<proteinExistence type="predicted"/>
<dbReference type="PROSITE" id="PS51257">
    <property type="entry name" value="PROKAR_LIPOPROTEIN"/>
    <property type="match status" value="1"/>
</dbReference>
<sequence length="46" mass="4958">MTAVRTMTSYVGLSGTFSCNEVGECNTDKPQFVVVKDGAWVTAEVQ</sequence>
<name>A0A645EZ54_9ZZZZ</name>
<protein>
    <submittedName>
        <fullName evidence="1">Uncharacterized protein</fullName>
    </submittedName>
</protein>
<gene>
    <name evidence="1" type="ORF">SDC9_152934</name>
</gene>
<accession>A0A645EZ54</accession>
<dbReference type="EMBL" id="VSSQ01051593">
    <property type="protein sequence ID" value="MPN05683.1"/>
    <property type="molecule type" value="Genomic_DNA"/>
</dbReference>
<organism evidence="1">
    <name type="scientific">bioreactor metagenome</name>
    <dbReference type="NCBI Taxonomy" id="1076179"/>
    <lineage>
        <taxon>unclassified sequences</taxon>
        <taxon>metagenomes</taxon>
        <taxon>ecological metagenomes</taxon>
    </lineage>
</organism>
<reference evidence="1" key="1">
    <citation type="submission" date="2019-08" db="EMBL/GenBank/DDBJ databases">
        <authorList>
            <person name="Kucharzyk K."/>
            <person name="Murdoch R.W."/>
            <person name="Higgins S."/>
            <person name="Loffler F."/>
        </authorList>
    </citation>
    <scope>NUCLEOTIDE SEQUENCE</scope>
</reference>
<evidence type="ECO:0000313" key="1">
    <source>
        <dbReference type="EMBL" id="MPN05683.1"/>
    </source>
</evidence>
<dbReference type="AlphaFoldDB" id="A0A645EZ54"/>
<comment type="caution">
    <text evidence="1">The sequence shown here is derived from an EMBL/GenBank/DDBJ whole genome shotgun (WGS) entry which is preliminary data.</text>
</comment>